<comment type="caution">
    <text evidence="3">The sequence shown here is derived from an EMBL/GenBank/DDBJ whole genome shotgun (WGS) entry which is preliminary data.</text>
</comment>
<feature type="compositionally biased region" description="Basic residues" evidence="1">
    <location>
        <begin position="147"/>
        <end position="158"/>
    </location>
</feature>
<evidence type="ECO:0000313" key="4">
    <source>
        <dbReference type="Proteomes" id="UP000219689"/>
    </source>
</evidence>
<gene>
    <name evidence="3" type="ORF">CP557_21525</name>
</gene>
<dbReference type="AlphaFoldDB" id="A0A2A5QP38"/>
<accession>A0A2A5QP38</accession>
<dbReference type="OrthoDB" id="319575at2157"/>
<proteinExistence type="predicted"/>
<dbReference type="RefSeq" id="WP_097382084.1">
    <property type="nucleotide sequence ID" value="NZ_NXNI01000003.1"/>
</dbReference>
<name>A0A2A5QP38_9EURY</name>
<evidence type="ECO:0000256" key="1">
    <source>
        <dbReference type="SAM" id="MobiDB-lite"/>
    </source>
</evidence>
<evidence type="ECO:0000259" key="2">
    <source>
        <dbReference type="Pfam" id="PF24623"/>
    </source>
</evidence>
<organism evidence="3 4">
    <name type="scientific">Natrinema ejinorense</name>
    <dbReference type="NCBI Taxonomy" id="373386"/>
    <lineage>
        <taxon>Archaea</taxon>
        <taxon>Methanobacteriati</taxon>
        <taxon>Methanobacteriota</taxon>
        <taxon>Stenosarchaea group</taxon>
        <taxon>Halobacteria</taxon>
        <taxon>Halobacteriales</taxon>
        <taxon>Natrialbaceae</taxon>
        <taxon>Natrinema</taxon>
    </lineage>
</organism>
<dbReference type="Pfam" id="PF24623">
    <property type="entry name" value="Phage_zn_bind_8"/>
    <property type="match status" value="1"/>
</dbReference>
<feature type="domain" description="DNA-binding phage zinc finger" evidence="2">
    <location>
        <begin position="129"/>
        <end position="173"/>
    </location>
</feature>
<feature type="region of interest" description="Disordered" evidence="1">
    <location>
        <begin position="88"/>
        <end position="190"/>
    </location>
</feature>
<protein>
    <recommendedName>
        <fullName evidence="2">DNA-binding phage zinc finger domain-containing protein</fullName>
    </recommendedName>
</protein>
<keyword evidence="4" id="KW-1185">Reference proteome</keyword>
<evidence type="ECO:0000313" key="3">
    <source>
        <dbReference type="EMBL" id="PCR88618.1"/>
    </source>
</evidence>
<reference evidence="3 4" key="1">
    <citation type="submission" date="2017-09" db="EMBL/GenBank/DDBJ databases">
        <title>Genome sequences of Natrinema ejinorence JCM 13890T.</title>
        <authorList>
            <person name="Roh S.W."/>
            <person name="Kim Y.B."/>
            <person name="Kim J.Y."/>
        </authorList>
    </citation>
    <scope>NUCLEOTIDE SEQUENCE [LARGE SCALE GENOMIC DNA]</scope>
    <source>
        <strain evidence="3 4">JCM 13890</strain>
    </source>
</reference>
<dbReference type="EMBL" id="NXNI01000003">
    <property type="protein sequence ID" value="PCR88618.1"/>
    <property type="molecule type" value="Genomic_DNA"/>
</dbReference>
<dbReference type="Proteomes" id="UP000219689">
    <property type="component" value="Unassembled WGS sequence"/>
</dbReference>
<sequence>MTAGPIVTYECRLSGRTHTIPSDDVRVMKSGDGDFVVACACGDDSLAEADERPHPTPDQFVNIDANAPSPSEWLRLEDCANGWYAVDPWEPPEEYTGTRAQRRARVRERAKGLADGTSGPIDGEHDEQDEAARKVPCPYCGASAGRKCQRPSGHRVRSCHAERKAALEGGEAGNEPEQAALGAFQSARSG</sequence>
<dbReference type="InterPro" id="IPR056911">
    <property type="entry name" value="Phage_Znf_bind_put"/>
</dbReference>